<reference evidence="2" key="2">
    <citation type="journal article" date="2015" name="Data Brief">
        <title>Shoot transcriptome of the giant reed, Arundo donax.</title>
        <authorList>
            <person name="Barrero R.A."/>
            <person name="Guerrero F.D."/>
            <person name="Moolhuijzen P."/>
            <person name="Goolsby J.A."/>
            <person name="Tidwell J."/>
            <person name="Bellgard S.E."/>
            <person name="Bellgard M.I."/>
        </authorList>
    </citation>
    <scope>NUCLEOTIDE SEQUENCE</scope>
    <source>
        <tissue evidence="2">Shoot tissue taken approximately 20 cm above the soil surface</tissue>
    </source>
</reference>
<dbReference type="EMBL" id="GBRH01220772">
    <property type="protein sequence ID" value="JAD77123.1"/>
    <property type="molecule type" value="Transcribed_RNA"/>
</dbReference>
<evidence type="ECO:0000313" key="2">
    <source>
        <dbReference type="EMBL" id="JAD77123.1"/>
    </source>
</evidence>
<feature type="region of interest" description="Disordered" evidence="1">
    <location>
        <begin position="1"/>
        <end position="28"/>
    </location>
</feature>
<name>A0A0A9CRT8_ARUDO</name>
<organism evidence="2">
    <name type="scientific">Arundo donax</name>
    <name type="common">Giant reed</name>
    <name type="synonym">Donax arundinaceus</name>
    <dbReference type="NCBI Taxonomy" id="35708"/>
    <lineage>
        <taxon>Eukaryota</taxon>
        <taxon>Viridiplantae</taxon>
        <taxon>Streptophyta</taxon>
        <taxon>Embryophyta</taxon>
        <taxon>Tracheophyta</taxon>
        <taxon>Spermatophyta</taxon>
        <taxon>Magnoliopsida</taxon>
        <taxon>Liliopsida</taxon>
        <taxon>Poales</taxon>
        <taxon>Poaceae</taxon>
        <taxon>PACMAD clade</taxon>
        <taxon>Arundinoideae</taxon>
        <taxon>Arundineae</taxon>
        <taxon>Arundo</taxon>
    </lineage>
</organism>
<feature type="compositionally biased region" description="Polar residues" evidence="1">
    <location>
        <begin position="9"/>
        <end position="28"/>
    </location>
</feature>
<protein>
    <submittedName>
        <fullName evidence="2">Uncharacterized protein</fullName>
    </submittedName>
</protein>
<accession>A0A0A9CRT8</accession>
<reference evidence="2" key="1">
    <citation type="submission" date="2014-09" db="EMBL/GenBank/DDBJ databases">
        <authorList>
            <person name="Magalhaes I.L.F."/>
            <person name="Oliveira U."/>
            <person name="Santos F.R."/>
            <person name="Vidigal T.H.D.A."/>
            <person name="Brescovit A.D."/>
            <person name="Santos A.J."/>
        </authorList>
    </citation>
    <scope>NUCLEOTIDE SEQUENCE</scope>
    <source>
        <tissue evidence="2">Shoot tissue taken approximately 20 cm above the soil surface</tissue>
    </source>
</reference>
<dbReference type="AlphaFoldDB" id="A0A0A9CRT8"/>
<proteinExistence type="predicted"/>
<sequence length="96" mass="10232">MLHHGARSLSGSSTKRGCVRRNSSSTEVGKTMTAALTMLRLKLQHTYPCSALAPANSGWQLAYPPHTLIIVTIFGKLGALQSGDGPINHSRSSTRS</sequence>
<evidence type="ECO:0000256" key="1">
    <source>
        <dbReference type="SAM" id="MobiDB-lite"/>
    </source>
</evidence>